<evidence type="ECO:0000259" key="1">
    <source>
        <dbReference type="Pfam" id="PF08531"/>
    </source>
</evidence>
<dbReference type="Pfam" id="PF17389">
    <property type="entry name" value="Bac_rhamnosid6H"/>
    <property type="match status" value="1"/>
</dbReference>
<accession>A0A3D8LDM9</accession>
<dbReference type="InterPro" id="IPR012341">
    <property type="entry name" value="6hp_glycosidase-like_sf"/>
</dbReference>
<dbReference type="RefSeq" id="WP_115565424.1">
    <property type="nucleotide sequence ID" value="NZ_QRGR01000009.1"/>
</dbReference>
<dbReference type="Gene3D" id="2.60.120.260">
    <property type="entry name" value="Galactose-binding domain-like"/>
    <property type="match status" value="2"/>
</dbReference>
<feature type="domain" description="Alpha-L-rhamnosidase six-hairpin glycosidase" evidence="2">
    <location>
        <begin position="389"/>
        <end position="597"/>
    </location>
</feature>
<dbReference type="PANTHER" id="PTHR34987:SF2">
    <property type="entry name" value="B, PUTATIVE (AFU_ORTHOLOGUE AFUA_7G05040)-RELATED"/>
    <property type="match status" value="1"/>
</dbReference>
<evidence type="ECO:0000313" key="3">
    <source>
        <dbReference type="EMBL" id="RDV15406.1"/>
    </source>
</evidence>
<dbReference type="AlphaFoldDB" id="A0A3D8LDM9"/>
<dbReference type="PANTHER" id="PTHR34987">
    <property type="entry name" value="C, PUTATIVE (AFU_ORTHOLOGUE AFUA_3G02880)-RELATED"/>
    <property type="match status" value="1"/>
</dbReference>
<dbReference type="Pfam" id="PF08531">
    <property type="entry name" value="Bac_rhamnosid_N"/>
    <property type="match status" value="1"/>
</dbReference>
<name>A0A3D8LDM9_9BACT</name>
<sequence length="599" mass="67129">MKKLVSILSVLVTVLPLFVFAQIPNPTLPEELLSKPWPAQWIAVAGEPAKDFGVYHFRKNIELTAKPASFLVHVSGDNRYRLYVNGQQVCFGPARSDVFHWNFETVDLAPFLHQGNNTLAAVVWNYGETMPVAQMSLRTGFIMQGNGQAERMVDTGPGWKGIRSKAYAPINTNLHTYFVVGPGENLDAAAYDWGWETEAYDDSKWPAASTISPGLVGGLFEPWYEGWHLQARSIPAMELAPQRLVSVRRATGIPAPKGFPQKAAAFTIPAHTKATLILDQGVETTAFPVLTMSAGQGASISVRYAESLFVDEGKGVAETKNKGNRDKVDGKVFIGYEDRIVSDGGEARTFMPLWWRTYRYIELAVETKDQPLTINDLYGLYTSYPFKMQATFEAKRPELDKILEVGWRTARLCAQETYVDCPYYEQLQYVGDTRIQALVSLFNSGDDRLMRNAINQIRYSHGLSGITQSRYPSHLPQYIPPFSMWWIGMVNDYWKYRGDEAFIKEQLPVARSIISFFESKQQENGSMGRVPYWTFTDWAEAPGWKAGMAPKAAGGGNSAVLDLQLLLAYQAAMPLERAVGLPAFAQQYEQKTKELKQTV</sequence>
<keyword evidence="4" id="KW-1185">Reference proteome</keyword>
<comment type="caution">
    <text evidence="3">The sequence shown here is derived from an EMBL/GenBank/DDBJ whole genome shotgun (WGS) entry which is preliminary data.</text>
</comment>
<dbReference type="InterPro" id="IPR035396">
    <property type="entry name" value="Bac_rhamnosid6H"/>
</dbReference>
<dbReference type="InterPro" id="IPR013737">
    <property type="entry name" value="Bac_rhamnosid_N"/>
</dbReference>
<protein>
    <submittedName>
        <fullName evidence="3">Alpha-rhamnosidase</fullName>
    </submittedName>
</protein>
<evidence type="ECO:0000259" key="2">
    <source>
        <dbReference type="Pfam" id="PF17389"/>
    </source>
</evidence>
<dbReference type="SUPFAM" id="SSF48208">
    <property type="entry name" value="Six-hairpin glycosidases"/>
    <property type="match status" value="1"/>
</dbReference>
<dbReference type="Proteomes" id="UP000256708">
    <property type="component" value="Unassembled WGS sequence"/>
</dbReference>
<dbReference type="OrthoDB" id="9815108at2"/>
<reference evidence="4" key="1">
    <citation type="submission" date="2018-08" db="EMBL/GenBank/DDBJ databases">
        <authorList>
            <person name="Liu Z.-W."/>
            <person name="Du Z.-J."/>
        </authorList>
    </citation>
    <scope>NUCLEOTIDE SEQUENCE [LARGE SCALE GENOMIC DNA]</scope>
    <source>
        <strain evidence="4">H4X</strain>
    </source>
</reference>
<proteinExistence type="predicted"/>
<evidence type="ECO:0000313" key="4">
    <source>
        <dbReference type="Proteomes" id="UP000256708"/>
    </source>
</evidence>
<dbReference type="InterPro" id="IPR008928">
    <property type="entry name" value="6-hairpin_glycosidase_sf"/>
</dbReference>
<organism evidence="3 4">
    <name type="scientific">Pontibacter diazotrophicus</name>
    <dbReference type="NCBI Taxonomy" id="1400979"/>
    <lineage>
        <taxon>Bacteria</taxon>
        <taxon>Pseudomonadati</taxon>
        <taxon>Bacteroidota</taxon>
        <taxon>Cytophagia</taxon>
        <taxon>Cytophagales</taxon>
        <taxon>Hymenobacteraceae</taxon>
        <taxon>Pontibacter</taxon>
    </lineage>
</organism>
<gene>
    <name evidence="3" type="ORF">DXT99_10135</name>
</gene>
<feature type="domain" description="Bacterial alpha-L-rhamnosidase N-terminal" evidence="1">
    <location>
        <begin position="68"/>
        <end position="211"/>
    </location>
</feature>
<dbReference type="GO" id="GO:0005975">
    <property type="term" value="P:carbohydrate metabolic process"/>
    <property type="evidence" value="ECO:0007669"/>
    <property type="project" value="InterPro"/>
</dbReference>
<dbReference type="EMBL" id="QRGR01000009">
    <property type="protein sequence ID" value="RDV15406.1"/>
    <property type="molecule type" value="Genomic_DNA"/>
</dbReference>
<dbReference type="SUPFAM" id="SSF49785">
    <property type="entry name" value="Galactose-binding domain-like"/>
    <property type="match status" value="1"/>
</dbReference>
<dbReference type="InterPro" id="IPR008979">
    <property type="entry name" value="Galactose-bd-like_sf"/>
</dbReference>
<dbReference type="Gene3D" id="1.50.10.10">
    <property type="match status" value="1"/>
</dbReference>